<evidence type="ECO:0000313" key="2">
    <source>
        <dbReference type="EMBL" id="EEL67472.1"/>
    </source>
</evidence>
<dbReference type="EMBL" id="ACMP01000208">
    <property type="protein sequence ID" value="EEL67472.1"/>
    <property type="molecule type" value="Genomic_DNA"/>
</dbReference>
<gene>
    <name evidence="2" type="ORF">bcere0026_56130</name>
</gene>
<name>C2Y3Q3_BACMY</name>
<accession>C2Y3Q3</accession>
<organism evidence="2">
    <name type="scientific">Bacillus mycoides</name>
    <dbReference type="NCBI Taxonomy" id="1405"/>
    <lineage>
        <taxon>Bacteria</taxon>
        <taxon>Bacillati</taxon>
        <taxon>Bacillota</taxon>
        <taxon>Bacilli</taxon>
        <taxon>Bacillales</taxon>
        <taxon>Bacillaceae</taxon>
        <taxon>Bacillus</taxon>
        <taxon>Bacillus cereus group</taxon>
    </lineage>
</organism>
<dbReference type="CDD" id="cd00188">
    <property type="entry name" value="TOPRIM"/>
    <property type="match status" value="1"/>
</dbReference>
<dbReference type="HOGENOM" id="CLU_032287_0_0_9"/>
<feature type="domain" description="DUF3854" evidence="1">
    <location>
        <begin position="323"/>
        <end position="431"/>
    </location>
</feature>
<dbReference type="InterPro" id="IPR024385">
    <property type="entry name" value="DUF3854"/>
</dbReference>
<dbReference type="Proteomes" id="UP000001753">
    <property type="component" value="Chromosome"/>
</dbReference>
<evidence type="ECO:0000259" key="1">
    <source>
        <dbReference type="Pfam" id="PF12965"/>
    </source>
</evidence>
<comment type="caution">
    <text evidence="2">The sequence shown here is derived from an EMBL/GenBank/DDBJ whole genome shotgun (WGS) entry which is preliminary data.</text>
</comment>
<reference evidence="2" key="1">
    <citation type="journal article" date="2012" name="Genome Res.">
        <title>Genomic characterization of the Bacillus cereus sensu lato species: Backdrop to the evolution of Bacillus anthracis.</title>
        <authorList>
            <person name="Zwick M.E."/>
            <person name="Joseph S.J."/>
            <person name="Didelot X."/>
            <person name="Chen P.E."/>
            <person name="Bishop-Lilly K.A."/>
            <person name="Stewart A.C."/>
            <person name="Willner K."/>
            <person name="Nolan N."/>
            <person name="Lentz S."/>
            <person name="Thomason M.K."/>
            <person name="Sozhamannan S."/>
            <person name="Mateczun A.J."/>
            <person name="Du L."/>
            <person name="Read T.D."/>
        </authorList>
    </citation>
    <scope>NUCLEOTIDE SEQUENCE [LARGE SCALE GENOMIC DNA]</scope>
    <source>
        <strain evidence="2">AH603</strain>
    </source>
</reference>
<sequence>MGDVNYNIQRGQFRLTSAYPRGSWWEFYRVPCPICHDTGNCMLHVSQEKVACTRVESKWVYGKNTSNPSYIHYINGKDKYQLPEVEEVQVHDKKSNEELNVFNRKLMDFIPLQEHHYIHLLRDRKMTEEQIQVRQYRSFLKQQIELEEDNTYTTVWEKLFKQIGNKNCWQGIPGFYEMKKGQLSLRLMSGSPGIMIPFRNQYNQIVGWQVRVDEVKNSVHVKSAPTGVQAELIEQPNVVKITKNGDCIFEGELEVSKKVEIPFHEERIVVKIHKGQKYLWLSSANKIQGTGAGGSEHPLPVHVAVPSSHLKHWNSGALHQTKSVMITEGPMKADLIADLIPKRFNQEELSEVGTTVLAIPGVNAWRIAMPVLKDMGVENVYLAFDADLVENEKVRAALIAFATELKKEGYNVIIAAWNPTQGKGLDDAMQASFKPVFRTI</sequence>
<dbReference type="AlphaFoldDB" id="C2Y3Q3"/>
<protein>
    <recommendedName>
        <fullName evidence="1">DUF3854 domain-containing protein</fullName>
    </recommendedName>
</protein>
<proteinExistence type="predicted"/>
<dbReference type="Pfam" id="PF12965">
    <property type="entry name" value="DUF3854"/>
    <property type="match status" value="1"/>
</dbReference>